<evidence type="ECO:0000256" key="5">
    <source>
        <dbReference type="ARBA" id="ARBA00023125"/>
    </source>
</evidence>
<dbReference type="PANTHER" id="PTHR14773">
    <property type="entry name" value="WD REPEAT-CONTAINING PROTEIN 76"/>
    <property type="match status" value="1"/>
</dbReference>
<dbReference type="PROSITE" id="PS00678">
    <property type="entry name" value="WD_REPEATS_1"/>
    <property type="match status" value="1"/>
</dbReference>
<dbReference type="InterPro" id="IPR019775">
    <property type="entry name" value="WD40_repeat_CS"/>
</dbReference>
<dbReference type="InterPro" id="IPR015943">
    <property type="entry name" value="WD40/YVTN_repeat-like_dom_sf"/>
</dbReference>
<keyword evidence="3" id="KW-0677">Repeat</keyword>
<dbReference type="InterPro" id="IPR001680">
    <property type="entry name" value="WD40_rpt"/>
</dbReference>
<keyword evidence="2 6" id="KW-0853">WD repeat</keyword>
<feature type="region of interest" description="Disordered" evidence="7">
    <location>
        <begin position="103"/>
        <end position="128"/>
    </location>
</feature>
<evidence type="ECO:0000256" key="4">
    <source>
        <dbReference type="ARBA" id="ARBA00022763"/>
    </source>
</evidence>
<evidence type="ECO:0000256" key="6">
    <source>
        <dbReference type="PROSITE-ProRule" id="PRU00221"/>
    </source>
</evidence>
<name>A0ABP0UW45_9BRYO</name>
<keyword evidence="9" id="KW-1185">Reference proteome</keyword>
<evidence type="ECO:0000256" key="7">
    <source>
        <dbReference type="SAM" id="MobiDB-lite"/>
    </source>
</evidence>
<sequence>MTGETQPAVSDAVPAKSFSQTKIRSFFMQHGRNQNSVLVDGTPPRTGVLSGSSCPLVSTLESKDLVMDTSTTEMAMKKRFAATAFSDESPVGKVPRVDMIQRSKGQTSIHTPSLASGGSIRDEESSPGIVSKDCADAGLVQSLGIEGCASQEELSSLDSVIGHQHMPDNTVQTIEEAAVAGKISHEVMINGCPLISSIMHSFPSLQNAPVADSDSEGFSSDASPVKLPCNNGSKVNQLYSDDKAAGLAKTQHFKVHNRGALTMLKSSKGRRIPALSEPPEATMTDYEREREENIRRNALIMEKLGISGAKENLEKVVSVRKQVCKPRNKVSNLTPAPLRRSLRKQGISPADLSAEELKGEKNEESREECDAELEEVMYDDSSVVKYKCGGHLGDGMIPMASSMNWSDLGGFCLMPNTFLDRNLTRIYTMDFAPIADRRTALLAAGGHNGRIAVFGIESGMCARPSSEIKEVEAAGPIVSSKEESPDEACEPLLSWKGSSGWISQVHFLSQQPQGATLLLSSSNDGSIVIWDLNKQQATPKVHSGRAGRALQVGMPRIVTERQSLHSNGIFAMHELDGQIVTGSKDCSVALSVVKDAGISKERVIEGHHMGAIRGVRFREPNIVADCGADGQICILDLRLRDPCTLIIATAQSNMNVVEWSPSQGNLLLSASNDPEILVYDIRSHGNPLHRLGGHVKPGLRRCSRIYRPTFIGDGSSIATSGEGSKMLSLYSMSTGKAISRGYIGCDATTLLGSNRTSGSRSQLWAACKHIVQFAPTSAHMQADGC</sequence>
<keyword evidence="5" id="KW-0238">DNA-binding</keyword>
<evidence type="ECO:0000256" key="1">
    <source>
        <dbReference type="ARBA" id="ARBA00005434"/>
    </source>
</evidence>
<organism evidence="8 9">
    <name type="scientific">Sphagnum troendelagicum</name>
    <dbReference type="NCBI Taxonomy" id="128251"/>
    <lineage>
        <taxon>Eukaryota</taxon>
        <taxon>Viridiplantae</taxon>
        <taxon>Streptophyta</taxon>
        <taxon>Embryophyta</taxon>
        <taxon>Bryophyta</taxon>
        <taxon>Sphagnophytina</taxon>
        <taxon>Sphagnopsida</taxon>
        <taxon>Sphagnales</taxon>
        <taxon>Sphagnaceae</taxon>
        <taxon>Sphagnum</taxon>
    </lineage>
</organism>
<protein>
    <submittedName>
        <fullName evidence="8">Uncharacterized protein</fullName>
    </submittedName>
</protein>
<dbReference type="SMART" id="SM00320">
    <property type="entry name" value="WD40"/>
    <property type="match status" value="4"/>
</dbReference>
<dbReference type="InterPro" id="IPR050853">
    <property type="entry name" value="WD_repeat_DNA-damage-binding"/>
</dbReference>
<dbReference type="Proteomes" id="UP001497512">
    <property type="component" value="Chromosome 6"/>
</dbReference>
<feature type="repeat" description="WD" evidence="6">
    <location>
        <begin position="517"/>
        <end position="540"/>
    </location>
</feature>
<dbReference type="InterPro" id="IPR036322">
    <property type="entry name" value="WD40_repeat_dom_sf"/>
</dbReference>
<evidence type="ECO:0000313" key="9">
    <source>
        <dbReference type="Proteomes" id="UP001497512"/>
    </source>
</evidence>
<keyword evidence="4" id="KW-0227">DNA damage</keyword>
<reference evidence="8" key="1">
    <citation type="submission" date="2024-02" db="EMBL/GenBank/DDBJ databases">
        <authorList>
            <consortium name="ELIXIR-Norway"/>
            <consortium name="Elixir Norway"/>
        </authorList>
    </citation>
    <scope>NUCLEOTIDE SEQUENCE</scope>
</reference>
<dbReference type="Pfam" id="PF00400">
    <property type="entry name" value="WD40"/>
    <property type="match status" value="1"/>
</dbReference>
<proteinExistence type="inferred from homology"/>
<evidence type="ECO:0000313" key="8">
    <source>
        <dbReference type="EMBL" id="CAK9230140.1"/>
    </source>
</evidence>
<comment type="similarity">
    <text evidence="1">Belongs to the WD repeat DDB2/WDR76 family.</text>
</comment>
<dbReference type="PROSITE" id="PS50082">
    <property type="entry name" value="WD_REPEATS_2"/>
    <property type="match status" value="1"/>
</dbReference>
<accession>A0ABP0UW45</accession>
<evidence type="ECO:0000256" key="2">
    <source>
        <dbReference type="ARBA" id="ARBA00022574"/>
    </source>
</evidence>
<gene>
    <name evidence="8" type="ORF">CSSPTR1EN2_LOCUS20084</name>
</gene>
<dbReference type="EMBL" id="OZ019898">
    <property type="protein sequence ID" value="CAK9230140.1"/>
    <property type="molecule type" value="Genomic_DNA"/>
</dbReference>
<evidence type="ECO:0000256" key="3">
    <source>
        <dbReference type="ARBA" id="ARBA00022737"/>
    </source>
</evidence>
<feature type="region of interest" description="Disordered" evidence="7">
    <location>
        <begin position="329"/>
        <end position="365"/>
    </location>
</feature>
<feature type="compositionally biased region" description="Basic and acidic residues" evidence="7">
    <location>
        <begin position="355"/>
        <end position="364"/>
    </location>
</feature>
<dbReference type="Gene3D" id="2.130.10.10">
    <property type="entry name" value="YVTN repeat-like/Quinoprotein amine dehydrogenase"/>
    <property type="match status" value="2"/>
</dbReference>
<dbReference type="PANTHER" id="PTHR14773:SF2">
    <property type="entry name" value="(WILD MALAYSIAN BANANA) HYPOTHETICAL PROTEIN"/>
    <property type="match status" value="1"/>
</dbReference>
<feature type="compositionally biased region" description="Polar residues" evidence="7">
    <location>
        <begin position="103"/>
        <end position="116"/>
    </location>
</feature>
<dbReference type="SUPFAM" id="SSF50978">
    <property type="entry name" value="WD40 repeat-like"/>
    <property type="match status" value="1"/>
</dbReference>